<proteinExistence type="predicted"/>
<dbReference type="AlphaFoldDB" id="A0A6B0V5F8"/>
<feature type="signal peptide" evidence="2">
    <location>
        <begin position="1"/>
        <end position="24"/>
    </location>
</feature>
<feature type="transmembrane region" description="Helical" evidence="1">
    <location>
        <begin position="145"/>
        <end position="166"/>
    </location>
</feature>
<dbReference type="EMBL" id="GIFC01015166">
    <property type="protein sequence ID" value="MXU97249.1"/>
    <property type="molecule type" value="Transcribed_RNA"/>
</dbReference>
<keyword evidence="1" id="KW-0472">Membrane</keyword>
<name>A0A6B0V5F8_IXORI</name>
<keyword evidence="2" id="KW-0732">Signal</keyword>
<evidence type="ECO:0000256" key="1">
    <source>
        <dbReference type="SAM" id="Phobius"/>
    </source>
</evidence>
<evidence type="ECO:0000313" key="3">
    <source>
        <dbReference type="EMBL" id="MXU97249.1"/>
    </source>
</evidence>
<reference evidence="3" key="1">
    <citation type="submission" date="2019-12" db="EMBL/GenBank/DDBJ databases">
        <title>An insight into the sialome of adult female Ixodes ricinus ticks feeding for 6 days.</title>
        <authorList>
            <person name="Perner J."/>
            <person name="Ribeiro J.M.C."/>
        </authorList>
    </citation>
    <scope>NUCLEOTIDE SEQUENCE</scope>
    <source>
        <strain evidence="3">Semi-engorged</strain>
        <tissue evidence="3">Salivary glands</tissue>
    </source>
</reference>
<sequence length="256" mass="28715">MGHLEWTRKRLLLLLAQLPHFCQSLRYEVLKRQFRVVTGLGRSHAVGLGADWGVPKLLPSSGEVGVFRLLCTRRVSGRRRKLALPFLPLHLDPVLLSKLLLAEAWLVHHLGQVLPLVPRPHLGHLVHAAVLGLLGRPLGWHRRLFLFLLFLVAAFFLARLFLFTFGLDVLPLANPSETSLQHRFPLLLHAVGDGLLLLRLFSQLIEKVQLFLTFGRISREVVEADAVLSCLLEAHVSVMNGFLEGVLGFLLLPLLP</sequence>
<keyword evidence="1" id="KW-0812">Transmembrane</keyword>
<evidence type="ECO:0008006" key="4">
    <source>
        <dbReference type="Google" id="ProtNLM"/>
    </source>
</evidence>
<organism evidence="3">
    <name type="scientific">Ixodes ricinus</name>
    <name type="common">Common tick</name>
    <name type="synonym">Acarus ricinus</name>
    <dbReference type="NCBI Taxonomy" id="34613"/>
    <lineage>
        <taxon>Eukaryota</taxon>
        <taxon>Metazoa</taxon>
        <taxon>Ecdysozoa</taxon>
        <taxon>Arthropoda</taxon>
        <taxon>Chelicerata</taxon>
        <taxon>Arachnida</taxon>
        <taxon>Acari</taxon>
        <taxon>Parasitiformes</taxon>
        <taxon>Ixodida</taxon>
        <taxon>Ixodoidea</taxon>
        <taxon>Ixodidae</taxon>
        <taxon>Ixodinae</taxon>
        <taxon>Ixodes</taxon>
    </lineage>
</organism>
<keyword evidence="1" id="KW-1133">Transmembrane helix</keyword>
<feature type="chain" id="PRO_5025409434" description="Secreted protein" evidence="2">
    <location>
        <begin position="25"/>
        <end position="256"/>
    </location>
</feature>
<accession>A0A6B0V5F8</accession>
<evidence type="ECO:0000256" key="2">
    <source>
        <dbReference type="SAM" id="SignalP"/>
    </source>
</evidence>
<protein>
    <recommendedName>
        <fullName evidence="4">Secreted protein</fullName>
    </recommendedName>
</protein>